<feature type="region of interest" description="Disordered" evidence="2">
    <location>
        <begin position="22"/>
        <end position="135"/>
    </location>
</feature>
<feature type="compositionally biased region" description="Polar residues" evidence="2">
    <location>
        <begin position="549"/>
        <end position="560"/>
    </location>
</feature>
<feature type="coiled-coil region" evidence="1">
    <location>
        <begin position="208"/>
        <end position="235"/>
    </location>
</feature>
<evidence type="ECO:0000256" key="1">
    <source>
        <dbReference type="SAM" id="Coils"/>
    </source>
</evidence>
<sequence>MPTRSTSFGRFFAKDQHVYLCASKSDDHTMPDKSEKGWRKKIHAARPKTPLQPKPAATAADENPNERRRRQPPEKPDKPGWRKTIHGARPETPLGAGMSTPNADLVDEELEDARSDHGSETSASTSITRPRGAPRPTMVHYLSNFLTLTQKEQPIFSEPWDEDIPTALVPRVDPMVELQAIHSHLCNHFYKPIPPQHHSGLLHVFEDYRKLREKKEKLQSLLEETLEGYQSAEESWTSTEESYLAEIRRLELLIARGTTGMTGLMAARQGSVIKRFRSQRKTIPEDRLKAAYGYLSKGDIDEQIKMRSQKVLLHRPSSPSGKMAALSQHFSNTGSSEDMVVGTPPSPRRKGHGTLSRKVKSELDLANLGNISTSNSMSQSVYSEFSESGDPLPDEVEASNTTFLDAGVECEAFVALRDLGTLVARRRGIKTEEFLEKLMLLFSTVEKEDISQTFSGPLDDEEDTMAVALANTHEDVSDWTPNRRLRHIKSQPQLSSDQRRRRHFSFEPGDDQLGTLERSLQWYESQIESQSTPSASPDLRNTVFHMQPEGSSSRSQTLNAELQKPSKIPSPVQGPPLGRVRRENSVSSRQSVSARPYWDDRRDSRSSIVTAFRNSSGSLRLQSTSRSSSINNLRQAEGQPPKDQTGSPRPRNSIMAMAAARAADSANSSAGSNIGSPAKSKSRSARASGKGKSENETPEKGS</sequence>
<feature type="region of interest" description="Disordered" evidence="2">
    <location>
        <begin position="525"/>
        <end position="602"/>
    </location>
</feature>
<accession>A0A6A6WQH5</accession>
<evidence type="ECO:0000313" key="3">
    <source>
        <dbReference type="EMBL" id="KAF2786326.1"/>
    </source>
</evidence>
<feature type="region of interest" description="Disordered" evidence="2">
    <location>
        <begin position="614"/>
        <end position="702"/>
    </location>
</feature>
<proteinExistence type="predicted"/>
<keyword evidence="4" id="KW-1185">Reference proteome</keyword>
<feature type="compositionally biased region" description="Basic and acidic residues" evidence="2">
    <location>
        <begin position="71"/>
        <end position="80"/>
    </location>
</feature>
<gene>
    <name evidence="3" type="ORF">K505DRAFT_399399</name>
</gene>
<dbReference type="AlphaFoldDB" id="A0A6A6WQH5"/>
<feature type="region of interest" description="Disordered" evidence="2">
    <location>
        <begin position="480"/>
        <end position="512"/>
    </location>
</feature>
<evidence type="ECO:0000313" key="4">
    <source>
        <dbReference type="Proteomes" id="UP000799757"/>
    </source>
</evidence>
<dbReference type="Proteomes" id="UP000799757">
    <property type="component" value="Unassembled WGS sequence"/>
</dbReference>
<feature type="compositionally biased region" description="Basic and acidic residues" evidence="2">
    <location>
        <begin position="691"/>
        <end position="702"/>
    </location>
</feature>
<reference evidence="3" key="1">
    <citation type="journal article" date="2020" name="Stud. Mycol.">
        <title>101 Dothideomycetes genomes: a test case for predicting lifestyles and emergence of pathogens.</title>
        <authorList>
            <person name="Haridas S."/>
            <person name="Albert R."/>
            <person name="Binder M."/>
            <person name="Bloem J."/>
            <person name="Labutti K."/>
            <person name="Salamov A."/>
            <person name="Andreopoulos B."/>
            <person name="Baker S."/>
            <person name="Barry K."/>
            <person name="Bills G."/>
            <person name="Bluhm B."/>
            <person name="Cannon C."/>
            <person name="Castanera R."/>
            <person name="Culley D."/>
            <person name="Daum C."/>
            <person name="Ezra D."/>
            <person name="Gonzalez J."/>
            <person name="Henrissat B."/>
            <person name="Kuo A."/>
            <person name="Liang C."/>
            <person name="Lipzen A."/>
            <person name="Lutzoni F."/>
            <person name="Magnuson J."/>
            <person name="Mondo S."/>
            <person name="Nolan M."/>
            <person name="Ohm R."/>
            <person name="Pangilinan J."/>
            <person name="Park H.-J."/>
            <person name="Ramirez L."/>
            <person name="Alfaro M."/>
            <person name="Sun H."/>
            <person name="Tritt A."/>
            <person name="Yoshinaga Y."/>
            <person name="Zwiers L.-H."/>
            <person name="Turgeon B."/>
            <person name="Goodwin S."/>
            <person name="Spatafora J."/>
            <person name="Crous P."/>
            <person name="Grigoriev I."/>
        </authorList>
    </citation>
    <scope>NUCLEOTIDE SEQUENCE</scope>
    <source>
        <strain evidence="3">CBS 109.77</strain>
    </source>
</reference>
<keyword evidence="1" id="KW-0175">Coiled coil</keyword>
<feature type="compositionally biased region" description="Polar residues" evidence="2">
    <location>
        <begin position="525"/>
        <end position="535"/>
    </location>
</feature>
<name>A0A6A6WQH5_9PLEO</name>
<dbReference type="EMBL" id="MU002490">
    <property type="protein sequence ID" value="KAF2786326.1"/>
    <property type="molecule type" value="Genomic_DNA"/>
</dbReference>
<organism evidence="3 4">
    <name type="scientific">Melanomma pulvis-pyrius CBS 109.77</name>
    <dbReference type="NCBI Taxonomy" id="1314802"/>
    <lineage>
        <taxon>Eukaryota</taxon>
        <taxon>Fungi</taxon>
        <taxon>Dikarya</taxon>
        <taxon>Ascomycota</taxon>
        <taxon>Pezizomycotina</taxon>
        <taxon>Dothideomycetes</taxon>
        <taxon>Pleosporomycetidae</taxon>
        <taxon>Pleosporales</taxon>
        <taxon>Melanommataceae</taxon>
        <taxon>Melanomma</taxon>
    </lineage>
</organism>
<feature type="region of interest" description="Disordered" evidence="2">
    <location>
        <begin position="333"/>
        <end position="356"/>
    </location>
</feature>
<feature type="compositionally biased region" description="Low complexity" evidence="2">
    <location>
        <begin position="614"/>
        <end position="634"/>
    </location>
</feature>
<feature type="compositionally biased region" description="Low complexity" evidence="2">
    <location>
        <begin position="651"/>
        <end position="690"/>
    </location>
</feature>
<feature type="compositionally biased region" description="Basic residues" evidence="2">
    <location>
        <begin position="347"/>
        <end position="356"/>
    </location>
</feature>
<protein>
    <submittedName>
        <fullName evidence="3">Uncharacterized protein</fullName>
    </submittedName>
</protein>
<evidence type="ECO:0000256" key="2">
    <source>
        <dbReference type="SAM" id="MobiDB-lite"/>
    </source>
</evidence>
<feature type="compositionally biased region" description="Basic and acidic residues" evidence="2">
    <location>
        <begin position="24"/>
        <end position="37"/>
    </location>
</feature>
<dbReference type="OrthoDB" id="5430717at2759"/>